<protein>
    <recommendedName>
        <fullName evidence="4">Secreted protein</fullName>
    </recommendedName>
</protein>
<evidence type="ECO:0008006" key="4">
    <source>
        <dbReference type="Google" id="ProtNLM"/>
    </source>
</evidence>
<reference evidence="2" key="1">
    <citation type="submission" date="2019-03" db="EMBL/GenBank/DDBJ databases">
        <title>WGS assembly of Setaria viridis.</title>
        <authorList>
            <person name="Huang P."/>
            <person name="Jenkins J."/>
            <person name="Grimwood J."/>
            <person name="Barry K."/>
            <person name="Healey A."/>
            <person name="Mamidi S."/>
            <person name="Sreedasyam A."/>
            <person name="Shu S."/>
            <person name="Feldman M."/>
            <person name="Wu J."/>
            <person name="Yu Y."/>
            <person name="Chen C."/>
            <person name="Johnson J."/>
            <person name="Rokhsar D."/>
            <person name="Baxter I."/>
            <person name="Schmutz J."/>
            <person name="Brutnell T."/>
            <person name="Kellogg E."/>
        </authorList>
    </citation>
    <scope>NUCLEOTIDE SEQUENCE [LARGE SCALE GENOMIC DNA]</scope>
</reference>
<keyword evidence="3" id="KW-1185">Reference proteome</keyword>
<feature type="signal peptide" evidence="1">
    <location>
        <begin position="1"/>
        <end position="20"/>
    </location>
</feature>
<keyword evidence="1" id="KW-0732">Signal</keyword>
<evidence type="ECO:0000313" key="3">
    <source>
        <dbReference type="Proteomes" id="UP000298652"/>
    </source>
</evidence>
<feature type="chain" id="PRO_5020944608" description="Secreted protein" evidence="1">
    <location>
        <begin position="21"/>
        <end position="82"/>
    </location>
</feature>
<proteinExistence type="predicted"/>
<evidence type="ECO:0000313" key="2">
    <source>
        <dbReference type="EMBL" id="TKW07470.1"/>
    </source>
</evidence>
<gene>
    <name evidence="2" type="ORF">SEVIR_7G309433v2</name>
</gene>
<name>A0A4U6TWX4_SETVI</name>
<accession>A0A4U6TWX4</accession>
<sequence>MLLTVIKLSWMLLCLMKANCDCDTMFFMCRASRMASTFVIILMNECIKLIGLKSGTASAPSFFGNNTTLAVLIKGRLMQRKL</sequence>
<evidence type="ECO:0000256" key="1">
    <source>
        <dbReference type="SAM" id="SignalP"/>
    </source>
</evidence>
<dbReference type="AlphaFoldDB" id="A0A4U6TWX4"/>
<dbReference type="Proteomes" id="UP000298652">
    <property type="component" value="Chromosome 7"/>
</dbReference>
<dbReference type="Gramene" id="TKW07470">
    <property type="protein sequence ID" value="TKW07470"/>
    <property type="gene ID" value="SEVIR_7G309433v2"/>
</dbReference>
<organism evidence="2 3">
    <name type="scientific">Setaria viridis</name>
    <name type="common">Green bristlegrass</name>
    <name type="synonym">Setaria italica subsp. viridis</name>
    <dbReference type="NCBI Taxonomy" id="4556"/>
    <lineage>
        <taxon>Eukaryota</taxon>
        <taxon>Viridiplantae</taxon>
        <taxon>Streptophyta</taxon>
        <taxon>Embryophyta</taxon>
        <taxon>Tracheophyta</taxon>
        <taxon>Spermatophyta</taxon>
        <taxon>Magnoliopsida</taxon>
        <taxon>Liliopsida</taxon>
        <taxon>Poales</taxon>
        <taxon>Poaceae</taxon>
        <taxon>PACMAD clade</taxon>
        <taxon>Panicoideae</taxon>
        <taxon>Panicodae</taxon>
        <taxon>Paniceae</taxon>
        <taxon>Cenchrinae</taxon>
        <taxon>Setaria</taxon>
    </lineage>
</organism>
<dbReference type="EMBL" id="CM016558">
    <property type="protein sequence ID" value="TKW07470.1"/>
    <property type="molecule type" value="Genomic_DNA"/>
</dbReference>